<keyword evidence="1" id="KW-1133">Transmembrane helix</keyword>
<evidence type="ECO:0008006" key="4">
    <source>
        <dbReference type="Google" id="ProtNLM"/>
    </source>
</evidence>
<dbReference type="Proteomes" id="UP000515808">
    <property type="component" value="Chromosome"/>
</dbReference>
<dbReference type="Pfam" id="PF12869">
    <property type="entry name" value="tRNA_anti-like"/>
    <property type="match status" value="1"/>
</dbReference>
<accession>A0A7G9LE96</accession>
<proteinExistence type="predicted"/>
<keyword evidence="1" id="KW-0472">Membrane</keyword>
<gene>
    <name evidence="2" type="ORF">H9W90_07495</name>
</gene>
<dbReference type="InterPro" id="IPR024422">
    <property type="entry name" value="Protein_unknown_function_OB"/>
</dbReference>
<sequence length="138" mass="15017">MNKKNIIIAILVLGIIGLFVAYKIYNKPHVNVSKAKSDITLTADTIINDFSSDENVANSKYLEKIIEVKGAISEVKNEKGKGIVTLKTNDDFGSVICHLSADATKNISSLKEGQTITLKGICTGYLMDVILVKCELIN</sequence>
<keyword evidence="1" id="KW-0812">Transmembrane</keyword>
<reference evidence="2 3" key="1">
    <citation type="submission" date="2020-08" db="EMBL/GenBank/DDBJ databases">
        <title>Polaribacter sp. L12M9 isolated from gut of the Korean scallop.</title>
        <authorList>
            <person name="Jeong Y.S."/>
        </authorList>
    </citation>
    <scope>NUCLEOTIDE SEQUENCE [LARGE SCALE GENOMIC DNA]</scope>
    <source>
        <strain evidence="2 3">L12M9</strain>
    </source>
</reference>
<dbReference type="RefSeq" id="WP_187483817.1">
    <property type="nucleotide sequence ID" value="NZ_CP060695.1"/>
</dbReference>
<dbReference type="KEGG" id="ppec:H9W90_07495"/>
<evidence type="ECO:0000313" key="2">
    <source>
        <dbReference type="EMBL" id="QNM86945.1"/>
    </source>
</evidence>
<name>A0A7G9LE96_9FLAO</name>
<organism evidence="2 3">
    <name type="scientific">Polaribacter pectinis</name>
    <dbReference type="NCBI Taxonomy" id="2738844"/>
    <lineage>
        <taxon>Bacteria</taxon>
        <taxon>Pseudomonadati</taxon>
        <taxon>Bacteroidota</taxon>
        <taxon>Flavobacteriia</taxon>
        <taxon>Flavobacteriales</taxon>
        <taxon>Flavobacteriaceae</taxon>
    </lineage>
</organism>
<keyword evidence="3" id="KW-1185">Reference proteome</keyword>
<protein>
    <recommendedName>
        <fullName evidence="4">tRNA_anti-like</fullName>
    </recommendedName>
</protein>
<evidence type="ECO:0000256" key="1">
    <source>
        <dbReference type="SAM" id="Phobius"/>
    </source>
</evidence>
<dbReference type="EMBL" id="CP060695">
    <property type="protein sequence ID" value="QNM86945.1"/>
    <property type="molecule type" value="Genomic_DNA"/>
</dbReference>
<evidence type="ECO:0000313" key="3">
    <source>
        <dbReference type="Proteomes" id="UP000515808"/>
    </source>
</evidence>
<feature type="transmembrane region" description="Helical" evidence="1">
    <location>
        <begin position="6"/>
        <end position="25"/>
    </location>
</feature>
<dbReference type="AlphaFoldDB" id="A0A7G9LE96"/>